<organism evidence="2 3">
    <name type="scientific">Mojavia pulchra JT2-VF2</name>
    <dbReference type="NCBI Taxonomy" id="287848"/>
    <lineage>
        <taxon>Bacteria</taxon>
        <taxon>Bacillati</taxon>
        <taxon>Cyanobacteriota</taxon>
        <taxon>Cyanophyceae</taxon>
        <taxon>Nostocales</taxon>
        <taxon>Nostocaceae</taxon>
    </lineage>
</organism>
<proteinExistence type="predicted"/>
<sequence length="490" mass="54369">MEMSRFDINKITRTPEQWSALAFKQTTENNIQWKIALGVIVAAVAASATSPVTGIAIALWSIFSSVQQATLVQRNQVAIREYGCIAHVLDGDDFRAYYQQVGKEAIDKELTFATQQGYSLSDAALDYLEDESIDHTQQRGLGFSSTGGTAQERLTLNQTLLPIHHSPFPNTNTQSSIDNGSNVIDIVAMIASPIRNCIIFGIGGSGKGMLVANALRKIKAQTPNRKIFYIDPKNEPGEYGYTDGIVDVVHRKSCDGCCPEEICDWMDEVLDEYTQWANQQQESLLIIDEGSTLGDAAKKTKNNRIGTLILHTASLGGAKRKNVWLMAQSPFVGPLGLELSATSQITAVALVSDQNTNVIKQWQRSPILEKIDLDRLNRLIKESPVKRAVFFGGNSKWWSVPELPNYSAIDRDGNKPSGDALSTLERTELRERTATNQMIDKLERTKYLTLEDFINQELGAGERLAELKQAIIKTIKDANHWGLAYKFQLD</sequence>
<protein>
    <submittedName>
        <fullName evidence="2">Uncharacterized protein</fullName>
    </submittedName>
</protein>
<evidence type="ECO:0000313" key="2">
    <source>
        <dbReference type="EMBL" id="MBW4566017.1"/>
    </source>
</evidence>
<dbReference type="EMBL" id="JAHHHN010000056">
    <property type="protein sequence ID" value="MBW4566017.1"/>
    <property type="molecule type" value="Genomic_DNA"/>
</dbReference>
<reference evidence="2" key="2">
    <citation type="journal article" date="2022" name="Microbiol. Resour. Announc.">
        <title>Metagenome Sequencing to Explore Phylogenomics of Terrestrial Cyanobacteria.</title>
        <authorList>
            <person name="Ward R.D."/>
            <person name="Stajich J.E."/>
            <person name="Johansen J.R."/>
            <person name="Huntemann M."/>
            <person name="Clum A."/>
            <person name="Foster B."/>
            <person name="Foster B."/>
            <person name="Roux S."/>
            <person name="Palaniappan K."/>
            <person name="Varghese N."/>
            <person name="Mukherjee S."/>
            <person name="Reddy T.B.K."/>
            <person name="Daum C."/>
            <person name="Copeland A."/>
            <person name="Chen I.A."/>
            <person name="Ivanova N.N."/>
            <person name="Kyrpides N.C."/>
            <person name="Shapiro N."/>
            <person name="Eloe-Fadrosh E.A."/>
            <person name="Pietrasiak N."/>
        </authorList>
    </citation>
    <scope>NUCLEOTIDE SEQUENCE</scope>
    <source>
        <strain evidence="2">JT2-VF2</strain>
    </source>
</reference>
<comment type="caution">
    <text evidence="2">The sequence shown here is derived from an EMBL/GenBank/DDBJ whole genome shotgun (WGS) entry which is preliminary data.</text>
</comment>
<evidence type="ECO:0000256" key="1">
    <source>
        <dbReference type="SAM" id="Phobius"/>
    </source>
</evidence>
<accession>A0A951Q640</accession>
<name>A0A951Q640_9NOST</name>
<reference evidence="2" key="1">
    <citation type="submission" date="2021-05" db="EMBL/GenBank/DDBJ databases">
        <authorList>
            <person name="Pietrasiak N."/>
            <person name="Ward R."/>
            <person name="Stajich J.E."/>
            <person name="Kurbessoian T."/>
        </authorList>
    </citation>
    <scope>NUCLEOTIDE SEQUENCE</scope>
    <source>
        <strain evidence="2">JT2-VF2</strain>
    </source>
</reference>
<keyword evidence="1" id="KW-0472">Membrane</keyword>
<dbReference type="Proteomes" id="UP000715781">
    <property type="component" value="Unassembled WGS sequence"/>
</dbReference>
<keyword evidence="1" id="KW-1133">Transmembrane helix</keyword>
<dbReference type="AlphaFoldDB" id="A0A951Q640"/>
<gene>
    <name evidence="2" type="ORF">KME32_34060</name>
</gene>
<evidence type="ECO:0000313" key="3">
    <source>
        <dbReference type="Proteomes" id="UP000715781"/>
    </source>
</evidence>
<keyword evidence="1" id="KW-0812">Transmembrane</keyword>
<feature type="transmembrane region" description="Helical" evidence="1">
    <location>
        <begin position="35"/>
        <end position="63"/>
    </location>
</feature>